<dbReference type="CDD" id="cd00136">
    <property type="entry name" value="PDZ_canonical"/>
    <property type="match status" value="1"/>
</dbReference>
<reference evidence="8" key="2">
    <citation type="submission" date="2019-06" db="EMBL/GenBank/DDBJ databases">
        <title>Genomics analysis of Aphanomyces spp. identifies a new class of oomycete effector associated with host adaptation.</title>
        <authorList>
            <person name="Gaulin E."/>
        </authorList>
    </citation>
    <scope>NUCLEOTIDE SEQUENCE</scope>
    <source>
        <strain evidence="8">CBS 578.67</strain>
    </source>
</reference>
<keyword evidence="10" id="KW-1185">Reference proteome</keyword>
<evidence type="ECO:0000313" key="10">
    <source>
        <dbReference type="Proteomes" id="UP000332933"/>
    </source>
</evidence>
<keyword evidence="1" id="KW-0479">Metal-binding</keyword>
<feature type="compositionally biased region" description="Acidic residues" evidence="5">
    <location>
        <begin position="75"/>
        <end position="99"/>
    </location>
</feature>
<dbReference type="Proteomes" id="UP000332933">
    <property type="component" value="Unassembled WGS sequence"/>
</dbReference>
<feature type="compositionally biased region" description="Basic residues" evidence="5">
    <location>
        <begin position="1048"/>
        <end position="1060"/>
    </location>
</feature>
<dbReference type="EMBL" id="CAADRA010005278">
    <property type="protein sequence ID" value="VFT88062.1"/>
    <property type="molecule type" value="Genomic_DNA"/>
</dbReference>
<protein>
    <submittedName>
        <fullName evidence="9">Aste57867_11195 protein</fullName>
    </submittedName>
</protein>
<dbReference type="PROSITE" id="PS50865">
    <property type="entry name" value="ZF_MYND_2"/>
    <property type="match status" value="1"/>
</dbReference>
<feature type="region of interest" description="Disordered" evidence="5">
    <location>
        <begin position="967"/>
        <end position="1060"/>
    </location>
</feature>
<dbReference type="Gene3D" id="2.30.42.10">
    <property type="match status" value="3"/>
</dbReference>
<reference evidence="9 10" key="1">
    <citation type="submission" date="2019-03" db="EMBL/GenBank/DDBJ databases">
        <authorList>
            <person name="Gaulin E."/>
            <person name="Dumas B."/>
        </authorList>
    </citation>
    <scope>NUCLEOTIDE SEQUENCE [LARGE SCALE GENOMIC DNA]</scope>
    <source>
        <strain evidence="9">CBS 568.67</strain>
    </source>
</reference>
<dbReference type="SMART" id="SM00228">
    <property type="entry name" value="PDZ"/>
    <property type="match status" value="4"/>
</dbReference>
<feature type="region of interest" description="Disordered" evidence="5">
    <location>
        <begin position="831"/>
        <end position="879"/>
    </location>
</feature>
<evidence type="ECO:0000256" key="5">
    <source>
        <dbReference type="SAM" id="MobiDB-lite"/>
    </source>
</evidence>
<feature type="region of interest" description="Disordered" evidence="5">
    <location>
        <begin position="224"/>
        <end position="303"/>
    </location>
</feature>
<feature type="domain" description="MYND-type" evidence="7">
    <location>
        <begin position="26"/>
        <end position="64"/>
    </location>
</feature>
<sequence>MSRRGGYDDDDDDDMLLKALQMSEPCGNCGKQGAQIPCMSGCGEVYYCSRECNMLHASSHRLRCQNLRCPKFNDDESEEDSSDESYDDSSEESDDDDEPPPPPAAKGGKGGNGGGKLAASKSDGGGGKKNGSSNRIRVDSDVERRIEEKIMRRLKKQEENRIAQAIEAQMAMTNANWTDEDMNRIAMEVKNRLQKEMGHMFMNGSSRSRKNSITRESLLSARQINRIAEEEPGDLGSSRGKGTTSKSAQAAAPERSVTREVSRQPSSRSRQDAPPTGSLPRTGSKESMVPSNGKTSGTSSSRNIAIDVAPAAAIAAKAISRSSPSPPKEKTVTATGSNRSLQVDTAVAATAGSSAATPTSGPPPAWNNKCAAFLSLKIVVWKLDFLPQLKFGANEIDGTWNRVVEIDADESFSHIVAGDMLMSLNGQHLTGVAMDEETVLEMLQMAHGSHLILKFSTAEPVNKYVREYSVKWGNGPLGLTLKDDGSPEALPIVHRLTKKPGSVAVKENIAIGDVLCSINNIDTVQLGCALTMSVLKKVQLPAVLTFRGVGGGGSSKEESASAPHVTVSRETKPVLRQQTSTSSGVYTVNWAEGPLGLTIIPGLAAGDLPVIKRVTGKGESAGIDSAQVGDCLLTVSGKNAGSMSFESIVDMMKTLPKPILLEFRSGKKSTRSVPAAPAPPAAVVEAPRRDPTSRAVAPPAPVVKPQEAVRTKTPTSSRTLPVLDKGEIDIDLPVSGGSSPSTFYSIVWGEGPLGLTIDSIPHATGAFIKRSSGAGAAAHLSEDCIGDEMTHINDIDVTQMDYTRIVSYLKKVPRPVTLRFKKDTIVGRDSVVAAPSRNSGGGNASNRNMRPDSSTSVASVLRTDSSNGGGGMRQESSTTVVASSSRYELTWTEGSLGLSLHAADDKCEYPYITRVTGVGCAAHLPSSVAGDTLRYINGNSCHTSRMTFNDIMDMLKTLPKPIQLRFQKSGDDVPSSASSRGPAPRSNSGGVSTQPAANGNGAVNGGPSLGNNVGIGNGSFNTGGGDDDPTSSSHNMLTPFAGAPKLSSGRRQKIVKQLKK</sequence>
<keyword evidence="2 4" id="KW-0863">Zinc-finger</keyword>
<feature type="compositionally biased region" description="Gly residues" evidence="5">
    <location>
        <begin position="1002"/>
        <end position="1024"/>
    </location>
</feature>
<feature type="compositionally biased region" description="Low complexity" evidence="5">
    <location>
        <begin position="236"/>
        <end position="247"/>
    </location>
</feature>
<evidence type="ECO:0000259" key="6">
    <source>
        <dbReference type="PROSITE" id="PS50106"/>
    </source>
</evidence>
<keyword evidence="3" id="KW-0862">Zinc</keyword>
<evidence type="ECO:0000256" key="3">
    <source>
        <dbReference type="ARBA" id="ARBA00022833"/>
    </source>
</evidence>
<evidence type="ECO:0000256" key="1">
    <source>
        <dbReference type="ARBA" id="ARBA00022723"/>
    </source>
</evidence>
<feature type="compositionally biased region" description="Polar residues" evidence="5">
    <location>
        <begin position="332"/>
        <end position="341"/>
    </location>
</feature>
<dbReference type="SUPFAM" id="SSF144232">
    <property type="entry name" value="HIT/MYND zinc finger-like"/>
    <property type="match status" value="1"/>
</dbReference>
<dbReference type="Gene3D" id="6.10.140.2220">
    <property type="match status" value="1"/>
</dbReference>
<evidence type="ECO:0000313" key="8">
    <source>
        <dbReference type="EMBL" id="KAF0698210.1"/>
    </source>
</evidence>
<dbReference type="InterPro" id="IPR002893">
    <property type="entry name" value="Znf_MYND"/>
</dbReference>
<evidence type="ECO:0000259" key="7">
    <source>
        <dbReference type="PROSITE" id="PS50865"/>
    </source>
</evidence>
<evidence type="ECO:0000256" key="4">
    <source>
        <dbReference type="PROSITE-ProRule" id="PRU00134"/>
    </source>
</evidence>
<dbReference type="SUPFAM" id="SSF50156">
    <property type="entry name" value="PDZ domain-like"/>
    <property type="match status" value="4"/>
</dbReference>
<dbReference type="EMBL" id="VJMH01005257">
    <property type="protein sequence ID" value="KAF0698210.1"/>
    <property type="molecule type" value="Genomic_DNA"/>
</dbReference>
<dbReference type="AlphaFoldDB" id="A0A485KSZ5"/>
<feature type="domain" description="PDZ" evidence="6">
    <location>
        <begin position="750"/>
        <end position="824"/>
    </location>
</feature>
<feature type="region of interest" description="Disordered" evidence="5">
    <location>
        <begin position="666"/>
        <end position="720"/>
    </location>
</feature>
<dbReference type="PROSITE" id="PS50106">
    <property type="entry name" value="PDZ"/>
    <property type="match status" value="3"/>
</dbReference>
<feature type="compositionally biased region" description="Polar residues" evidence="5">
    <location>
        <begin position="851"/>
        <end position="866"/>
    </location>
</feature>
<feature type="region of interest" description="Disordered" evidence="5">
    <location>
        <begin position="317"/>
        <end position="341"/>
    </location>
</feature>
<evidence type="ECO:0000313" key="9">
    <source>
        <dbReference type="EMBL" id="VFT88062.1"/>
    </source>
</evidence>
<feature type="domain" description="PDZ" evidence="6">
    <location>
        <begin position="892"/>
        <end position="970"/>
    </location>
</feature>
<organism evidence="9 10">
    <name type="scientific">Aphanomyces stellatus</name>
    <dbReference type="NCBI Taxonomy" id="120398"/>
    <lineage>
        <taxon>Eukaryota</taxon>
        <taxon>Sar</taxon>
        <taxon>Stramenopiles</taxon>
        <taxon>Oomycota</taxon>
        <taxon>Saprolegniomycetes</taxon>
        <taxon>Saprolegniales</taxon>
        <taxon>Verrucalvaceae</taxon>
        <taxon>Aphanomyces</taxon>
    </lineage>
</organism>
<feature type="region of interest" description="Disordered" evidence="5">
    <location>
        <begin position="550"/>
        <end position="578"/>
    </location>
</feature>
<feature type="compositionally biased region" description="Polar residues" evidence="5">
    <location>
        <begin position="289"/>
        <end position="303"/>
    </location>
</feature>
<dbReference type="Pfam" id="PF01753">
    <property type="entry name" value="zf-MYND"/>
    <property type="match status" value="1"/>
</dbReference>
<proteinExistence type="predicted"/>
<evidence type="ECO:0000256" key="2">
    <source>
        <dbReference type="ARBA" id="ARBA00022771"/>
    </source>
</evidence>
<feature type="compositionally biased region" description="Low complexity" evidence="5">
    <location>
        <begin position="833"/>
        <end position="848"/>
    </location>
</feature>
<name>A0A485KSZ5_9STRA</name>
<feature type="region of interest" description="Disordered" evidence="5">
    <location>
        <begin position="71"/>
        <end position="140"/>
    </location>
</feature>
<dbReference type="InterPro" id="IPR036034">
    <property type="entry name" value="PDZ_sf"/>
</dbReference>
<feature type="compositionally biased region" description="Gly residues" evidence="5">
    <location>
        <begin position="107"/>
        <end position="116"/>
    </location>
</feature>
<dbReference type="OrthoDB" id="3169036at2759"/>
<feature type="domain" description="PDZ" evidence="6">
    <location>
        <begin position="592"/>
        <end position="667"/>
    </location>
</feature>
<accession>A0A485KSZ5</accession>
<feature type="compositionally biased region" description="Low complexity" evidence="5">
    <location>
        <begin position="974"/>
        <end position="1001"/>
    </location>
</feature>
<gene>
    <name evidence="9" type="primary">Aste57867_11195</name>
    <name evidence="8" type="ORF">As57867_011153</name>
    <name evidence="9" type="ORF">ASTE57867_11195</name>
</gene>
<dbReference type="GO" id="GO:0008270">
    <property type="term" value="F:zinc ion binding"/>
    <property type="evidence" value="ECO:0007669"/>
    <property type="project" value="UniProtKB-KW"/>
</dbReference>
<dbReference type="InterPro" id="IPR001478">
    <property type="entry name" value="PDZ"/>
</dbReference>